<dbReference type="EMBL" id="CAADRA010005188">
    <property type="protein sequence ID" value="VFT86714.1"/>
    <property type="molecule type" value="Genomic_DNA"/>
</dbReference>
<organism evidence="3 4">
    <name type="scientific">Aphanomyces stellatus</name>
    <dbReference type="NCBI Taxonomy" id="120398"/>
    <lineage>
        <taxon>Eukaryota</taxon>
        <taxon>Sar</taxon>
        <taxon>Stramenopiles</taxon>
        <taxon>Oomycota</taxon>
        <taxon>Saprolegniomycetes</taxon>
        <taxon>Saprolegniales</taxon>
        <taxon>Verrucalvaceae</taxon>
        <taxon>Aphanomyces</taxon>
    </lineage>
</organism>
<keyword evidence="4" id="KW-1185">Reference proteome</keyword>
<evidence type="ECO:0000313" key="2">
    <source>
        <dbReference type="EMBL" id="KAF0699584.1"/>
    </source>
</evidence>
<evidence type="ECO:0000313" key="4">
    <source>
        <dbReference type="Proteomes" id="UP000332933"/>
    </source>
</evidence>
<reference evidence="3 4" key="1">
    <citation type="submission" date="2019-03" db="EMBL/GenBank/DDBJ databases">
        <authorList>
            <person name="Gaulin E."/>
            <person name="Dumas B."/>
        </authorList>
    </citation>
    <scope>NUCLEOTIDE SEQUENCE [LARGE SCALE GENOMIC DNA]</scope>
    <source>
        <strain evidence="3">CBS 568.67</strain>
    </source>
</reference>
<proteinExistence type="predicted"/>
<feature type="compositionally biased region" description="Polar residues" evidence="1">
    <location>
        <begin position="215"/>
        <end position="227"/>
    </location>
</feature>
<protein>
    <submittedName>
        <fullName evidence="3">Aste57867_9835 protein</fullName>
    </submittedName>
</protein>
<feature type="region of interest" description="Disordered" evidence="1">
    <location>
        <begin position="200"/>
        <end position="267"/>
    </location>
</feature>
<dbReference type="AlphaFoldDB" id="A0A485KNV0"/>
<dbReference type="Proteomes" id="UP000332933">
    <property type="component" value="Unassembled WGS sequence"/>
</dbReference>
<gene>
    <name evidence="3" type="primary">Aste57867_9835</name>
    <name evidence="2" type="ORF">As57867_009796</name>
    <name evidence="3" type="ORF">ASTE57867_9835</name>
</gene>
<feature type="region of interest" description="Disordered" evidence="1">
    <location>
        <begin position="64"/>
        <end position="89"/>
    </location>
</feature>
<name>A0A485KNV0_9STRA</name>
<feature type="region of interest" description="Disordered" evidence="1">
    <location>
        <begin position="165"/>
        <end position="185"/>
    </location>
</feature>
<evidence type="ECO:0000313" key="3">
    <source>
        <dbReference type="EMBL" id="VFT86714.1"/>
    </source>
</evidence>
<sequence length="325" mass="34826">METLESPRHPSPHAERSILQLHDVAIFHKSKCKFARAAAHTKPSVLGVATTTIPQLKLETSFLKPATPPPPKACSSSSHHKPVGDAAAPLSPASLSAREHDHAAYVHKFHPRTLPSESHAGASFVGATLPTVHRSHFDNTTTTTPSDKTTKVLTTGGFGRRRAAASSTHSNVSHIKLADEPPPPSLAVMKNLTKPSVLNVPRTRRRGDDPFHFSSIVQGSRPPSRTTPVVAVVSPQPPAAVARGGGSRGGARADATNQDDLSHGLHRKSSMSDLEIVNLADMSSKVVFRTKFDGGGAWRDHEADTADFQAYFGSWDDGERGERDE</sequence>
<dbReference type="EMBL" id="VJMH01005167">
    <property type="protein sequence ID" value="KAF0699584.1"/>
    <property type="molecule type" value="Genomic_DNA"/>
</dbReference>
<feature type="compositionally biased region" description="Low complexity" evidence="1">
    <location>
        <begin position="228"/>
        <end position="242"/>
    </location>
</feature>
<dbReference type="OrthoDB" id="78521at2759"/>
<accession>A0A485KNV0</accession>
<reference evidence="2" key="2">
    <citation type="submission" date="2019-06" db="EMBL/GenBank/DDBJ databases">
        <title>Genomics analysis of Aphanomyces spp. identifies a new class of oomycete effector associated with host adaptation.</title>
        <authorList>
            <person name="Gaulin E."/>
        </authorList>
    </citation>
    <scope>NUCLEOTIDE SEQUENCE</scope>
    <source>
        <strain evidence="2">CBS 578.67</strain>
    </source>
</reference>
<evidence type="ECO:0000256" key="1">
    <source>
        <dbReference type="SAM" id="MobiDB-lite"/>
    </source>
</evidence>